<dbReference type="Proteomes" id="UP000320055">
    <property type="component" value="Unassembled WGS sequence"/>
</dbReference>
<gene>
    <name evidence="2" type="ORF">H1P_870003</name>
</gene>
<feature type="compositionally biased region" description="Polar residues" evidence="1">
    <location>
        <begin position="1"/>
        <end position="18"/>
    </location>
</feature>
<dbReference type="RefSeq" id="WP_144868156.1">
    <property type="nucleotide sequence ID" value="NZ_LR213845.1"/>
</dbReference>
<dbReference type="AlphaFoldDB" id="A0A563W4Y5"/>
<feature type="region of interest" description="Disordered" evidence="1">
    <location>
        <begin position="1"/>
        <end position="20"/>
    </location>
</feature>
<protein>
    <submittedName>
        <fullName evidence="2">Integrase family protein</fullName>
    </submittedName>
</protein>
<keyword evidence="3" id="KW-1185">Reference proteome</keyword>
<evidence type="ECO:0000256" key="1">
    <source>
        <dbReference type="SAM" id="MobiDB-lite"/>
    </source>
</evidence>
<dbReference type="EMBL" id="CAACVJ010000695">
    <property type="protein sequence ID" value="VEP18700.1"/>
    <property type="molecule type" value="Genomic_DNA"/>
</dbReference>
<sequence length="71" mass="8133">MAIQRSNYSERGSLSSPRNLPIVSTLPTVKAMRDCFERYLNLTIADGNASLDPLKTYRSRTSGFFSWCRER</sequence>
<organism evidence="2 3">
    <name type="scientific">Hyella patelloides LEGE 07179</name>
    <dbReference type="NCBI Taxonomy" id="945734"/>
    <lineage>
        <taxon>Bacteria</taxon>
        <taxon>Bacillati</taxon>
        <taxon>Cyanobacteriota</taxon>
        <taxon>Cyanophyceae</taxon>
        <taxon>Pleurocapsales</taxon>
        <taxon>Hyellaceae</taxon>
        <taxon>Hyella</taxon>
    </lineage>
</organism>
<dbReference type="OrthoDB" id="9892842at2"/>
<proteinExistence type="predicted"/>
<accession>A0A563W4Y5</accession>
<name>A0A563W4Y5_9CYAN</name>
<evidence type="ECO:0000313" key="3">
    <source>
        <dbReference type="Proteomes" id="UP000320055"/>
    </source>
</evidence>
<reference evidence="2 3" key="1">
    <citation type="submission" date="2019-01" db="EMBL/GenBank/DDBJ databases">
        <authorList>
            <person name="Brito A."/>
        </authorList>
    </citation>
    <scope>NUCLEOTIDE SEQUENCE [LARGE SCALE GENOMIC DNA]</scope>
    <source>
        <strain evidence="2">1</strain>
    </source>
</reference>
<evidence type="ECO:0000313" key="2">
    <source>
        <dbReference type="EMBL" id="VEP18700.1"/>
    </source>
</evidence>